<dbReference type="CDD" id="cd09917">
    <property type="entry name" value="F-box_SF"/>
    <property type="match status" value="1"/>
</dbReference>
<feature type="domain" description="F-box" evidence="2">
    <location>
        <begin position="54"/>
        <end position="85"/>
    </location>
</feature>
<dbReference type="EMBL" id="PQIB02000014">
    <property type="protein sequence ID" value="RLM68935.1"/>
    <property type="molecule type" value="Genomic_DNA"/>
</dbReference>
<organism evidence="3 4">
    <name type="scientific">Panicum miliaceum</name>
    <name type="common">Proso millet</name>
    <name type="synonym">Broomcorn millet</name>
    <dbReference type="NCBI Taxonomy" id="4540"/>
    <lineage>
        <taxon>Eukaryota</taxon>
        <taxon>Viridiplantae</taxon>
        <taxon>Streptophyta</taxon>
        <taxon>Embryophyta</taxon>
        <taxon>Tracheophyta</taxon>
        <taxon>Spermatophyta</taxon>
        <taxon>Magnoliopsida</taxon>
        <taxon>Liliopsida</taxon>
        <taxon>Poales</taxon>
        <taxon>Poaceae</taxon>
        <taxon>PACMAD clade</taxon>
        <taxon>Panicoideae</taxon>
        <taxon>Panicodae</taxon>
        <taxon>Paniceae</taxon>
        <taxon>Panicinae</taxon>
        <taxon>Panicum</taxon>
        <taxon>Panicum sect. Panicum</taxon>
    </lineage>
</organism>
<dbReference type="AlphaFoldDB" id="A0A3L6PYY4"/>
<sequence length="252" mass="28149">MGSAAMMNLRHLFLRAFSKFFLSSSPSLLMKAVQRIEHVHPPGPSLKEVSESPELPVDILMDIFELLEIPDTLRAGSACSSWNAAYTSLRSLGLYRRPQTPCLLYTSESDADNVACLYNLAEDRVYRLMIPEPAIHSRYLIGSSNGWLVTADERSELHMVNPITGEQIALPPVATIEQVKPILDDSGAIQEYELSHFCGEEVFLDPTTHALHELRDDLYLKAFVFSDGASSGGYIAVLIHEPYAFICKSRRF</sequence>
<gene>
    <name evidence="3" type="ORF">C2845_PM17G11860</name>
</gene>
<evidence type="ECO:0000259" key="1">
    <source>
        <dbReference type="Pfam" id="PF03478"/>
    </source>
</evidence>
<name>A0A3L6PYY4_PANMI</name>
<dbReference type="InterPro" id="IPR036047">
    <property type="entry name" value="F-box-like_dom_sf"/>
</dbReference>
<comment type="caution">
    <text evidence="3">The sequence shown here is derived from an EMBL/GenBank/DDBJ whole genome shotgun (WGS) entry which is preliminary data.</text>
</comment>
<dbReference type="Gene3D" id="1.20.1280.50">
    <property type="match status" value="1"/>
</dbReference>
<evidence type="ECO:0000313" key="3">
    <source>
        <dbReference type="EMBL" id="RLM68935.1"/>
    </source>
</evidence>
<dbReference type="PANTHER" id="PTHR44586">
    <property type="entry name" value="F-BOX DOMAIN CONTAINING PROTEIN, EXPRESSED"/>
    <property type="match status" value="1"/>
</dbReference>
<dbReference type="InterPro" id="IPR005174">
    <property type="entry name" value="KIB1-4_b-propeller"/>
</dbReference>
<evidence type="ECO:0000259" key="2">
    <source>
        <dbReference type="Pfam" id="PF12937"/>
    </source>
</evidence>
<dbReference type="InterPro" id="IPR001810">
    <property type="entry name" value="F-box_dom"/>
</dbReference>
<reference evidence="4" key="1">
    <citation type="journal article" date="2019" name="Nat. Commun.">
        <title>The genome of broomcorn millet.</title>
        <authorList>
            <person name="Zou C."/>
            <person name="Miki D."/>
            <person name="Li D."/>
            <person name="Tang Q."/>
            <person name="Xiao L."/>
            <person name="Rajput S."/>
            <person name="Deng P."/>
            <person name="Jia W."/>
            <person name="Huang R."/>
            <person name="Zhang M."/>
            <person name="Sun Y."/>
            <person name="Hu J."/>
            <person name="Fu X."/>
            <person name="Schnable P.S."/>
            <person name="Li F."/>
            <person name="Zhang H."/>
            <person name="Feng B."/>
            <person name="Zhu X."/>
            <person name="Liu R."/>
            <person name="Schnable J.C."/>
            <person name="Zhu J.-K."/>
            <person name="Zhang H."/>
        </authorList>
    </citation>
    <scope>NUCLEOTIDE SEQUENCE [LARGE SCALE GENOMIC DNA]</scope>
</reference>
<keyword evidence="4" id="KW-1185">Reference proteome</keyword>
<dbReference type="SUPFAM" id="SSF81383">
    <property type="entry name" value="F-box domain"/>
    <property type="match status" value="1"/>
</dbReference>
<evidence type="ECO:0000313" key="4">
    <source>
        <dbReference type="Proteomes" id="UP000275267"/>
    </source>
</evidence>
<protein>
    <recommendedName>
        <fullName evidence="5">F-box domain-containing protein</fullName>
    </recommendedName>
</protein>
<evidence type="ECO:0008006" key="5">
    <source>
        <dbReference type="Google" id="ProtNLM"/>
    </source>
</evidence>
<proteinExistence type="predicted"/>
<dbReference type="STRING" id="4540.A0A3L6PYY4"/>
<dbReference type="OrthoDB" id="598782at2759"/>
<dbReference type="PANTHER" id="PTHR44586:SF14">
    <property type="entry name" value="F-BOX DOMAIN CONTAINING PROTEIN, EXPRESSED"/>
    <property type="match status" value="1"/>
</dbReference>
<dbReference type="Pfam" id="PF03478">
    <property type="entry name" value="Beta-prop_KIB1-4"/>
    <property type="match status" value="1"/>
</dbReference>
<dbReference type="Pfam" id="PF12937">
    <property type="entry name" value="F-box-like"/>
    <property type="match status" value="1"/>
</dbReference>
<dbReference type="Proteomes" id="UP000275267">
    <property type="component" value="Unassembled WGS sequence"/>
</dbReference>
<accession>A0A3L6PYY4</accession>
<feature type="domain" description="KIB1-4 beta-propeller" evidence="1">
    <location>
        <begin position="117"/>
        <end position="248"/>
    </location>
</feature>